<gene>
    <name evidence="1" type="ORF">E2C01_045171</name>
</gene>
<dbReference type="OrthoDB" id="6347579at2759"/>
<protein>
    <submittedName>
        <fullName evidence="1">Uncharacterized protein</fullName>
    </submittedName>
</protein>
<accession>A0A5B7G132</accession>
<dbReference type="AlphaFoldDB" id="A0A5B7G132"/>
<comment type="caution">
    <text evidence="1">The sequence shown here is derived from an EMBL/GenBank/DDBJ whole genome shotgun (WGS) entry which is preliminary data.</text>
</comment>
<keyword evidence="2" id="KW-1185">Reference proteome</keyword>
<organism evidence="1 2">
    <name type="scientific">Portunus trituberculatus</name>
    <name type="common">Swimming crab</name>
    <name type="synonym">Neptunus trituberculatus</name>
    <dbReference type="NCBI Taxonomy" id="210409"/>
    <lineage>
        <taxon>Eukaryota</taxon>
        <taxon>Metazoa</taxon>
        <taxon>Ecdysozoa</taxon>
        <taxon>Arthropoda</taxon>
        <taxon>Crustacea</taxon>
        <taxon>Multicrustacea</taxon>
        <taxon>Malacostraca</taxon>
        <taxon>Eumalacostraca</taxon>
        <taxon>Eucarida</taxon>
        <taxon>Decapoda</taxon>
        <taxon>Pleocyemata</taxon>
        <taxon>Brachyura</taxon>
        <taxon>Eubrachyura</taxon>
        <taxon>Portunoidea</taxon>
        <taxon>Portunidae</taxon>
        <taxon>Portuninae</taxon>
        <taxon>Portunus</taxon>
    </lineage>
</organism>
<sequence length="193" mass="21102">METGAECTFLCVETIAAVADHEQPEQELCGITGHCTQLKGPVLATVAVAGEDRTLPIYVVNIEENLLGLDYIQESKAVLNFGDMTMEIRDRKELLLEENSEASLCCCLCKKMGREGLLSAPPQALLDGIVIGRTLVVPGMEEACVLVANPFTELCQLLEGVLMGICEEVQWERCVEVVPKVPWISDTEVPTHQ</sequence>
<proteinExistence type="predicted"/>
<dbReference type="Proteomes" id="UP000324222">
    <property type="component" value="Unassembled WGS sequence"/>
</dbReference>
<evidence type="ECO:0000313" key="2">
    <source>
        <dbReference type="Proteomes" id="UP000324222"/>
    </source>
</evidence>
<reference evidence="1 2" key="1">
    <citation type="submission" date="2019-05" db="EMBL/GenBank/DDBJ databases">
        <title>Another draft genome of Portunus trituberculatus and its Hox gene families provides insights of decapod evolution.</title>
        <authorList>
            <person name="Jeong J.-H."/>
            <person name="Song I."/>
            <person name="Kim S."/>
            <person name="Choi T."/>
            <person name="Kim D."/>
            <person name="Ryu S."/>
            <person name="Kim W."/>
        </authorList>
    </citation>
    <scope>NUCLEOTIDE SEQUENCE [LARGE SCALE GENOMIC DNA]</scope>
    <source>
        <tissue evidence="1">Muscle</tissue>
    </source>
</reference>
<dbReference type="EMBL" id="VSRR010010101">
    <property type="protein sequence ID" value="MPC51327.1"/>
    <property type="molecule type" value="Genomic_DNA"/>
</dbReference>
<name>A0A5B7G132_PORTR</name>
<evidence type="ECO:0000313" key="1">
    <source>
        <dbReference type="EMBL" id="MPC51327.1"/>
    </source>
</evidence>